<evidence type="ECO:0000313" key="10">
    <source>
        <dbReference type="EMBL" id="CAH0418047.1"/>
    </source>
</evidence>
<keyword evidence="3" id="KW-0489">Methyltransferase</keyword>
<dbReference type="InterPro" id="IPR003356">
    <property type="entry name" value="DNA_methylase_A-5"/>
</dbReference>
<dbReference type="Proteomes" id="UP000789719">
    <property type="component" value="Unassembled WGS sequence"/>
</dbReference>
<dbReference type="Pfam" id="PF12161">
    <property type="entry name" value="HsdM_N"/>
    <property type="match status" value="1"/>
</dbReference>
<organism evidence="10 11">
    <name type="scientific">Periweissella ghanensis</name>
    <dbReference type="NCBI Taxonomy" id="467997"/>
    <lineage>
        <taxon>Bacteria</taxon>
        <taxon>Bacillati</taxon>
        <taxon>Bacillota</taxon>
        <taxon>Bacilli</taxon>
        <taxon>Lactobacillales</taxon>
        <taxon>Lactobacillaceae</taxon>
        <taxon>Periweissella</taxon>
    </lineage>
</organism>
<dbReference type="RefSeq" id="WP_230098152.1">
    <property type="nucleotide sequence ID" value="NZ_CAKKNT010000003.1"/>
</dbReference>
<dbReference type="InterPro" id="IPR004546">
    <property type="entry name" value="Restrct_endonuc_T1M"/>
</dbReference>
<evidence type="ECO:0000313" key="11">
    <source>
        <dbReference type="Proteomes" id="UP000789719"/>
    </source>
</evidence>
<keyword evidence="11" id="KW-1185">Reference proteome</keyword>
<protein>
    <recommendedName>
        <fullName evidence="2">site-specific DNA-methyltransferase (adenine-specific)</fullName>
        <ecNumber evidence="2">2.1.1.72</ecNumber>
    </recommendedName>
</protein>
<dbReference type="EC" id="2.1.1.72" evidence="2"/>
<evidence type="ECO:0000256" key="3">
    <source>
        <dbReference type="ARBA" id="ARBA00022603"/>
    </source>
</evidence>
<feature type="domain" description="DNA methylase adenine-specific" evidence="8">
    <location>
        <begin position="174"/>
        <end position="480"/>
    </location>
</feature>
<dbReference type="PANTHER" id="PTHR42933">
    <property type="entry name" value="SLR6095 PROTEIN"/>
    <property type="match status" value="1"/>
</dbReference>
<dbReference type="NCBIfam" id="TIGR00497">
    <property type="entry name" value="hsdM"/>
    <property type="match status" value="1"/>
</dbReference>
<dbReference type="PANTHER" id="PTHR42933:SF1">
    <property type="entry name" value="SITE-SPECIFIC DNA-METHYLTRANSFERASE (ADENINE-SPECIFIC)"/>
    <property type="match status" value="1"/>
</dbReference>
<evidence type="ECO:0000259" key="9">
    <source>
        <dbReference type="Pfam" id="PF12161"/>
    </source>
</evidence>
<evidence type="ECO:0000256" key="7">
    <source>
        <dbReference type="ARBA" id="ARBA00047942"/>
    </source>
</evidence>
<evidence type="ECO:0000256" key="5">
    <source>
        <dbReference type="ARBA" id="ARBA00022691"/>
    </source>
</evidence>
<keyword evidence="6" id="KW-0680">Restriction system</keyword>
<comment type="caution">
    <text evidence="10">The sequence shown here is derived from an EMBL/GenBank/DDBJ whole genome shotgun (WGS) entry which is preliminary data.</text>
</comment>
<keyword evidence="4" id="KW-0808">Transferase</keyword>
<evidence type="ECO:0000256" key="4">
    <source>
        <dbReference type="ARBA" id="ARBA00022679"/>
    </source>
</evidence>
<reference evidence="10 11" key="1">
    <citation type="submission" date="2021-11" db="EMBL/GenBank/DDBJ databases">
        <authorList>
            <person name="Depoorter E."/>
        </authorList>
    </citation>
    <scope>NUCLEOTIDE SEQUENCE [LARGE SCALE GENOMIC DNA]</scope>
    <source>
        <strain evidence="10 11">LMG 24286</strain>
    </source>
</reference>
<proteinExistence type="inferred from homology"/>
<dbReference type="InterPro" id="IPR038333">
    <property type="entry name" value="T1MK-like_N_sf"/>
</dbReference>
<dbReference type="EMBL" id="CAKKNT010000003">
    <property type="protein sequence ID" value="CAH0418047.1"/>
    <property type="molecule type" value="Genomic_DNA"/>
</dbReference>
<gene>
    <name evidence="10" type="ORF">WGH24286_00463</name>
</gene>
<name>A0ABM8ZBG2_9LACO</name>
<evidence type="ECO:0000259" key="8">
    <source>
        <dbReference type="Pfam" id="PF02384"/>
    </source>
</evidence>
<feature type="domain" description="N6 adenine-specific DNA methyltransferase N-terminal" evidence="9">
    <location>
        <begin position="13"/>
        <end position="163"/>
    </location>
</feature>
<dbReference type="InterPro" id="IPR029063">
    <property type="entry name" value="SAM-dependent_MTases_sf"/>
</dbReference>
<dbReference type="Gene3D" id="3.40.50.150">
    <property type="entry name" value="Vaccinia Virus protein VP39"/>
    <property type="match status" value="1"/>
</dbReference>
<dbReference type="InterPro" id="IPR022749">
    <property type="entry name" value="D12N6_MeTrfase_N"/>
</dbReference>
<dbReference type="Pfam" id="PF02384">
    <property type="entry name" value="N6_Mtase"/>
    <property type="match status" value="1"/>
</dbReference>
<comment type="catalytic activity">
    <reaction evidence="7">
        <text>a 2'-deoxyadenosine in DNA + S-adenosyl-L-methionine = an N(6)-methyl-2'-deoxyadenosine in DNA + S-adenosyl-L-homocysteine + H(+)</text>
        <dbReference type="Rhea" id="RHEA:15197"/>
        <dbReference type="Rhea" id="RHEA-COMP:12418"/>
        <dbReference type="Rhea" id="RHEA-COMP:12419"/>
        <dbReference type="ChEBI" id="CHEBI:15378"/>
        <dbReference type="ChEBI" id="CHEBI:57856"/>
        <dbReference type="ChEBI" id="CHEBI:59789"/>
        <dbReference type="ChEBI" id="CHEBI:90615"/>
        <dbReference type="ChEBI" id="CHEBI:90616"/>
        <dbReference type="EC" id="2.1.1.72"/>
    </reaction>
</comment>
<evidence type="ECO:0000256" key="2">
    <source>
        <dbReference type="ARBA" id="ARBA00011900"/>
    </source>
</evidence>
<sequence>MADAQNTSSTLYQTLWNSADILRSKMDANEYKNYLLGLIFYKYLSDQVLYKSADLLEEASDDLKEAQATYNTAWEDAETQADLVDELKNDLAFVIEPQLTFSSLVANINDGTFQLEDLKQGFTNVEKSDEIFNGLFADVDLYSNKLGATPQKQNATIAAVMKELSTLDFGDHAGDVLGDAYEYLISQFASESGKKAGEFYTPQAVSELMTRIMIQGKEDQKGLSLYDPTCGSGSLLLNAKKYSHEPNSINYFGQELNTSTYNLARMNMMLHGVDAANQHLSNGDTLDVDWPSEEPTNFDGVMMNPPYSAKWGAEKGFLEDPRFSSFGVLAPKSKADFAFLLHGYYHLKDTGVMAIVLPHGVLFRGNAEGKIREKLLEMGAIDTVIGLPSNLFFSTSIPTTVIILKKNRTNKDVLFIDASNDFEKQKTQNILNEENIQKILTAYNQREDVEKYAHVASYDEIKENDFNLNIPRYVDTFEEEPEIDLKELNADMAANSAALAANQAELAGMLKELTSDDAEVVSEIAKFIEMLEGGVKHD</sequence>
<accession>A0ABM8ZBG2</accession>
<dbReference type="Gene3D" id="1.20.1260.30">
    <property type="match status" value="1"/>
</dbReference>
<evidence type="ECO:0000256" key="6">
    <source>
        <dbReference type="ARBA" id="ARBA00022747"/>
    </source>
</evidence>
<keyword evidence="5" id="KW-0949">S-adenosyl-L-methionine</keyword>
<dbReference type="SUPFAM" id="SSF53335">
    <property type="entry name" value="S-adenosyl-L-methionine-dependent methyltransferases"/>
    <property type="match status" value="1"/>
</dbReference>
<comment type="similarity">
    <text evidence="1">Belongs to the N(4)/N(6)-methyltransferase family.</text>
</comment>
<dbReference type="PRINTS" id="PR00507">
    <property type="entry name" value="N12N6MTFRASE"/>
</dbReference>
<evidence type="ECO:0000256" key="1">
    <source>
        <dbReference type="ARBA" id="ARBA00006594"/>
    </source>
</evidence>
<dbReference type="InterPro" id="IPR051537">
    <property type="entry name" value="DNA_Adenine_Mtase"/>
</dbReference>